<accession>A0A0C9Y0H1</accession>
<dbReference type="SUPFAM" id="SSF69318">
    <property type="entry name" value="Integrin alpha N-terminal domain"/>
    <property type="match status" value="1"/>
</dbReference>
<dbReference type="PANTHER" id="PTHR44103:SF1">
    <property type="entry name" value="PROPROTEIN CONVERTASE P"/>
    <property type="match status" value="1"/>
</dbReference>
<dbReference type="AlphaFoldDB" id="A0A0C9Y0H1"/>
<gene>
    <name evidence="1" type="ORF">K443DRAFT_676780</name>
</gene>
<evidence type="ECO:0000313" key="1">
    <source>
        <dbReference type="EMBL" id="KIK03462.1"/>
    </source>
</evidence>
<protein>
    <submittedName>
        <fullName evidence="1">Uncharacterized protein</fullName>
    </submittedName>
</protein>
<proteinExistence type="predicted"/>
<reference evidence="1 2" key="1">
    <citation type="submission" date="2014-04" db="EMBL/GenBank/DDBJ databases">
        <authorList>
            <consortium name="DOE Joint Genome Institute"/>
            <person name="Kuo A."/>
            <person name="Kohler A."/>
            <person name="Nagy L.G."/>
            <person name="Floudas D."/>
            <person name="Copeland A."/>
            <person name="Barry K.W."/>
            <person name="Cichocki N."/>
            <person name="Veneault-Fourrey C."/>
            <person name="LaButti K."/>
            <person name="Lindquist E.A."/>
            <person name="Lipzen A."/>
            <person name="Lundell T."/>
            <person name="Morin E."/>
            <person name="Murat C."/>
            <person name="Sun H."/>
            <person name="Tunlid A."/>
            <person name="Henrissat B."/>
            <person name="Grigoriev I.V."/>
            <person name="Hibbett D.S."/>
            <person name="Martin F."/>
            <person name="Nordberg H.P."/>
            <person name="Cantor M.N."/>
            <person name="Hua S.X."/>
        </authorList>
    </citation>
    <scope>NUCLEOTIDE SEQUENCE [LARGE SCALE GENOMIC DNA]</scope>
    <source>
        <strain evidence="1 2">LaAM-08-1</strain>
    </source>
</reference>
<dbReference type="Proteomes" id="UP000054477">
    <property type="component" value="Unassembled WGS sequence"/>
</dbReference>
<dbReference type="InterPro" id="IPR028994">
    <property type="entry name" value="Integrin_alpha_N"/>
</dbReference>
<dbReference type="PANTHER" id="PTHR44103">
    <property type="entry name" value="PROPROTEIN CONVERTASE P"/>
    <property type="match status" value="1"/>
</dbReference>
<organism evidence="1 2">
    <name type="scientific">Laccaria amethystina LaAM-08-1</name>
    <dbReference type="NCBI Taxonomy" id="1095629"/>
    <lineage>
        <taxon>Eukaryota</taxon>
        <taxon>Fungi</taxon>
        <taxon>Dikarya</taxon>
        <taxon>Basidiomycota</taxon>
        <taxon>Agaricomycotina</taxon>
        <taxon>Agaricomycetes</taxon>
        <taxon>Agaricomycetidae</taxon>
        <taxon>Agaricales</taxon>
        <taxon>Agaricineae</taxon>
        <taxon>Hydnangiaceae</taxon>
        <taxon>Laccaria</taxon>
    </lineage>
</organism>
<dbReference type="EMBL" id="KN838580">
    <property type="protein sequence ID" value="KIK03462.1"/>
    <property type="molecule type" value="Genomic_DNA"/>
</dbReference>
<evidence type="ECO:0000313" key="2">
    <source>
        <dbReference type="Proteomes" id="UP000054477"/>
    </source>
</evidence>
<reference evidence="2" key="2">
    <citation type="submission" date="2015-01" db="EMBL/GenBank/DDBJ databases">
        <title>Evolutionary Origins and Diversification of the Mycorrhizal Mutualists.</title>
        <authorList>
            <consortium name="DOE Joint Genome Institute"/>
            <consortium name="Mycorrhizal Genomics Consortium"/>
            <person name="Kohler A."/>
            <person name="Kuo A."/>
            <person name="Nagy L.G."/>
            <person name="Floudas D."/>
            <person name="Copeland A."/>
            <person name="Barry K.W."/>
            <person name="Cichocki N."/>
            <person name="Veneault-Fourrey C."/>
            <person name="LaButti K."/>
            <person name="Lindquist E.A."/>
            <person name="Lipzen A."/>
            <person name="Lundell T."/>
            <person name="Morin E."/>
            <person name="Murat C."/>
            <person name="Riley R."/>
            <person name="Ohm R."/>
            <person name="Sun H."/>
            <person name="Tunlid A."/>
            <person name="Henrissat B."/>
            <person name="Grigoriev I.V."/>
            <person name="Hibbett D.S."/>
            <person name="Martin F."/>
        </authorList>
    </citation>
    <scope>NUCLEOTIDE SEQUENCE [LARGE SCALE GENOMIC DNA]</scope>
    <source>
        <strain evidence="2">LaAM-08-1</strain>
    </source>
</reference>
<dbReference type="OrthoDB" id="3153136at2759"/>
<sequence length="491" mass="53133">MSLQESQVTHLHAPPAQIIVTLPLDSRVASDSELDQVKSGSNICRITNDLSSPRNAVRIFTSNDTKNLVINIEHLTNFNSSPPVTLKASQANTNTKLVISQSVPVPTANLGTADIIEFGMSGVSIVRNNFNVQKREVLSDFGYDAGWRVDKHVRLLADTTGNKRLDIVGFGETGVWISRNNDDNTFQPPRIVLSDFAYAAAAGGWRIEQHLRFMADIRNTGRADIVGFGDNGVFVSLNKGDGEFTPPKLALGDFGYSAGVWRVDKHLRFLADTNGNGLLDIVGFGDQHVFVAYNNGDGTFQPVKPVLADFCYDNGWRVPEHPRFVADMTGNGKLDLVGFADDGVFVAFNNGDGTFQSAHKVSNEFCRNLGGWVVEKYPRVIADLTGNGCGDIIGFGEAGVHVAINNGNGTFQASKLALPGFAFDQGWRVKNHPRFLVDLTGTGQADIIGFGSGVVHVAYNDGKGGFMPKSKLIDGFGTEGKTVRYVVNIYG</sequence>
<name>A0A0C9Y0H1_9AGAR</name>
<dbReference type="HOGENOM" id="CLU_057156_0_0_1"/>
<keyword evidence="2" id="KW-1185">Reference proteome</keyword>